<evidence type="ECO:0000256" key="1">
    <source>
        <dbReference type="SAM" id="Coils"/>
    </source>
</evidence>
<comment type="caution">
    <text evidence="4">The sequence shown here is derived from an EMBL/GenBank/DDBJ whole genome shotgun (WGS) entry which is preliminary data.</text>
</comment>
<keyword evidence="5" id="KW-1185">Reference proteome</keyword>
<dbReference type="PANTHER" id="PTHR28006:SF1">
    <property type="entry name" value="MONOPOLIN COMPLEX SUBUNIT CSM1"/>
    <property type="match status" value="1"/>
</dbReference>
<dbReference type="InterPro" id="IPR020981">
    <property type="entry name" value="Csm1/Pcs1_C"/>
</dbReference>
<name>A0A1Y1XSN5_9FUNG</name>
<dbReference type="OrthoDB" id="2431049at2759"/>
<organism evidence="4 5">
    <name type="scientific">Basidiobolus meristosporus CBS 931.73</name>
    <dbReference type="NCBI Taxonomy" id="1314790"/>
    <lineage>
        <taxon>Eukaryota</taxon>
        <taxon>Fungi</taxon>
        <taxon>Fungi incertae sedis</taxon>
        <taxon>Zoopagomycota</taxon>
        <taxon>Entomophthoromycotina</taxon>
        <taxon>Basidiobolomycetes</taxon>
        <taxon>Basidiobolales</taxon>
        <taxon>Basidiobolaceae</taxon>
        <taxon>Basidiobolus</taxon>
    </lineage>
</organism>
<evidence type="ECO:0000313" key="4">
    <source>
        <dbReference type="EMBL" id="ORX88705.1"/>
    </source>
</evidence>
<dbReference type="Pfam" id="PF12539">
    <property type="entry name" value="Csm1"/>
    <property type="match status" value="1"/>
</dbReference>
<dbReference type="InParanoid" id="A0A1Y1XSN5"/>
<feature type="region of interest" description="Disordered" evidence="2">
    <location>
        <begin position="1"/>
        <end position="230"/>
    </location>
</feature>
<feature type="domain" description="Monopolin complex subunit Csm1/Pcs1 C-terminal" evidence="3">
    <location>
        <begin position="345"/>
        <end position="423"/>
    </location>
</feature>
<sequence length="445" mass="50029">MPPKKSTKPKATASPVSKKSAKSRESRHKAAVHDDDDELAISNNSVSPVRRSPRKITKDATKSQPKRGKVSKISPDNTPERPKTTSKPKSRQTQKAEVQEISTSREDTKQATKSKAGSKNEPTKPSRGRPSKATNIEPISEAEQSPEPKTRLSRKRASLSTDDLPPAKRGRTRSVADTPESPSVDISLNASAQEESPSTGNGRKISKVSLSHRAVNGKKRTASINDAGKPEELKRVNKQLEELTKKYEELKRIGIQDAEKTFSEYKNNAELRFKASDDAIDRLKKELAKLKEQKSVKKQLENQKLLEQQAEELESLNSEVAKLRSESEKLNEEKVSSDTAEMDLSLQLYKELSQLKIMQIEKTDQELIFTCEQTGGKGTLKYLLRQDLDDLETFHYEPLLDEENDADLIEQIPGYFNEAISFNKAYASLFFWRALDSLKKEAKKH</sequence>
<evidence type="ECO:0000256" key="2">
    <source>
        <dbReference type="SAM" id="MobiDB-lite"/>
    </source>
</evidence>
<feature type="compositionally biased region" description="Basic residues" evidence="2">
    <location>
        <begin position="19"/>
        <end position="30"/>
    </location>
</feature>
<evidence type="ECO:0000259" key="3">
    <source>
        <dbReference type="Pfam" id="PF12539"/>
    </source>
</evidence>
<dbReference type="InterPro" id="IPR040349">
    <property type="entry name" value="Csm1/Pcs1"/>
</dbReference>
<evidence type="ECO:0000313" key="5">
    <source>
        <dbReference type="Proteomes" id="UP000193498"/>
    </source>
</evidence>
<dbReference type="GO" id="GO:0034506">
    <property type="term" value="C:chromosome, centromeric core domain"/>
    <property type="evidence" value="ECO:0007669"/>
    <property type="project" value="TreeGrafter"/>
</dbReference>
<feature type="compositionally biased region" description="Polar residues" evidence="2">
    <location>
        <begin position="93"/>
        <end position="102"/>
    </location>
</feature>
<dbReference type="GO" id="GO:0033551">
    <property type="term" value="C:monopolin complex"/>
    <property type="evidence" value="ECO:0007669"/>
    <property type="project" value="InterPro"/>
</dbReference>
<dbReference type="Gene3D" id="3.90.1150.80">
    <property type="match status" value="1"/>
</dbReference>
<keyword evidence="1" id="KW-0175">Coiled coil</keyword>
<dbReference type="CDD" id="cd23787">
    <property type="entry name" value="RWD_CSM1"/>
    <property type="match status" value="1"/>
</dbReference>
<dbReference type="InterPro" id="IPR038608">
    <property type="entry name" value="Csm1/Pcs1_C_sf"/>
</dbReference>
<accession>A0A1Y1XSN5</accession>
<dbReference type="GO" id="GO:0051315">
    <property type="term" value="P:attachment of mitotic spindle microtubules to kinetochore"/>
    <property type="evidence" value="ECO:0007669"/>
    <property type="project" value="TreeGrafter"/>
</dbReference>
<gene>
    <name evidence="4" type="ORF">K493DRAFT_359155</name>
</gene>
<protein>
    <recommendedName>
        <fullName evidence="3">Monopolin complex subunit Csm1/Pcs1 C-terminal domain-containing protein</fullName>
    </recommendedName>
</protein>
<dbReference type="AlphaFoldDB" id="A0A1Y1XSN5"/>
<dbReference type="GO" id="GO:0005730">
    <property type="term" value="C:nucleolus"/>
    <property type="evidence" value="ECO:0007669"/>
    <property type="project" value="TreeGrafter"/>
</dbReference>
<dbReference type="GO" id="GO:1990644">
    <property type="term" value="F:microtubule site clamp"/>
    <property type="evidence" value="ECO:0007669"/>
    <property type="project" value="TreeGrafter"/>
</dbReference>
<dbReference type="STRING" id="1314790.A0A1Y1XSN5"/>
<proteinExistence type="predicted"/>
<dbReference type="GO" id="GO:0072686">
    <property type="term" value="C:mitotic spindle"/>
    <property type="evidence" value="ECO:0007669"/>
    <property type="project" value="TreeGrafter"/>
</dbReference>
<dbReference type="Proteomes" id="UP000193498">
    <property type="component" value="Unassembled WGS sequence"/>
</dbReference>
<dbReference type="PANTHER" id="PTHR28006">
    <property type="entry name" value="MONOPOLIN COMPLEX SUBUNIT CSM1"/>
    <property type="match status" value="1"/>
</dbReference>
<reference evidence="4 5" key="1">
    <citation type="submission" date="2016-07" db="EMBL/GenBank/DDBJ databases">
        <title>Pervasive Adenine N6-methylation of Active Genes in Fungi.</title>
        <authorList>
            <consortium name="DOE Joint Genome Institute"/>
            <person name="Mondo S.J."/>
            <person name="Dannebaum R.O."/>
            <person name="Kuo R.C."/>
            <person name="Labutti K."/>
            <person name="Haridas S."/>
            <person name="Kuo A."/>
            <person name="Salamov A."/>
            <person name="Ahrendt S.R."/>
            <person name="Lipzen A."/>
            <person name="Sullivan W."/>
            <person name="Andreopoulos W.B."/>
            <person name="Clum A."/>
            <person name="Lindquist E."/>
            <person name="Daum C."/>
            <person name="Ramamoorthy G.K."/>
            <person name="Gryganskyi A."/>
            <person name="Culley D."/>
            <person name="Magnuson J.K."/>
            <person name="James T.Y."/>
            <person name="O'Malley M.A."/>
            <person name="Stajich J.E."/>
            <person name="Spatafora J.W."/>
            <person name="Visel A."/>
            <person name="Grigoriev I.V."/>
        </authorList>
    </citation>
    <scope>NUCLEOTIDE SEQUENCE [LARGE SCALE GENOMIC DNA]</scope>
    <source>
        <strain evidence="4 5">CBS 931.73</strain>
    </source>
</reference>
<feature type="coiled-coil region" evidence="1">
    <location>
        <begin position="233"/>
        <end position="333"/>
    </location>
</feature>
<feature type="compositionally biased region" description="Polar residues" evidence="2">
    <location>
        <begin position="180"/>
        <end position="201"/>
    </location>
</feature>
<dbReference type="FunCoup" id="A0A1Y1XSN5">
    <property type="interactions" value="7"/>
</dbReference>
<dbReference type="GO" id="GO:0045144">
    <property type="term" value="P:meiotic sister chromatid segregation"/>
    <property type="evidence" value="ECO:0007669"/>
    <property type="project" value="TreeGrafter"/>
</dbReference>
<dbReference type="EMBL" id="MCFE01000505">
    <property type="protein sequence ID" value="ORX88705.1"/>
    <property type="molecule type" value="Genomic_DNA"/>
</dbReference>